<dbReference type="PANTHER" id="PTHR37487">
    <property type="entry name" value="CHROMOSOME 1, WHOLE GENOME SHOTGUN SEQUENCE"/>
    <property type="match status" value="1"/>
</dbReference>
<dbReference type="EMBL" id="ML122267">
    <property type="protein sequence ID" value="RPD60069.1"/>
    <property type="molecule type" value="Genomic_DNA"/>
</dbReference>
<keyword evidence="4" id="KW-1185">Reference proteome</keyword>
<dbReference type="STRING" id="1328759.A0A5C2SA93"/>
<name>A0A5C2SA93_9APHY</name>
<evidence type="ECO:0000313" key="4">
    <source>
        <dbReference type="Proteomes" id="UP000313359"/>
    </source>
</evidence>
<feature type="chain" id="PRO_5022978471" evidence="2">
    <location>
        <begin position="21"/>
        <end position="218"/>
    </location>
</feature>
<evidence type="ECO:0000313" key="3">
    <source>
        <dbReference type="EMBL" id="RPD60069.1"/>
    </source>
</evidence>
<sequence length="218" mass="20112">MKSLSAPLVAVALLAAGASAQFQINTPNPPTQCVPTQFTWTGGTAPYFLVINPGGVTGAAALQQYSGLTGTSFTWSTNITAGTSIGLALTDATGTTVQSAPVTIQSGPDNSCLTGETSATGTSTGTGSTSAATSATGTTSAGTGTTSAAGTSGTATNPASGTSSRASGTSSGSGTATGSGSSTSASATGGSGSNGAASNVASAGIVGVLGAVAAALLA</sequence>
<feature type="compositionally biased region" description="Polar residues" evidence="1">
    <location>
        <begin position="100"/>
        <end position="113"/>
    </location>
</feature>
<reference evidence="3" key="1">
    <citation type="journal article" date="2018" name="Genome Biol. Evol.">
        <title>Genomics and development of Lentinus tigrinus, a white-rot wood-decaying mushroom with dimorphic fruiting bodies.</title>
        <authorList>
            <person name="Wu B."/>
            <person name="Xu Z."/>
            <person name="Knudson A."/>
            <person name="Carlson A."/>
            <person name="Chen N."/>
            <person name="Kovaka S."/>
            <person name="LaButti K."/>
            <person name="Lipzen A."/>
            <person name="Pennachio C."/>
            <person name="Riley R."/>
            <person name="Schakwitz W."/>
            <person name="Umezawa K."/>
            <person name="Ohm R.A."/>
            <person name="Grigoriev I.V."/>
            <person name="Nagy L.G."/>
            <person name="Gibbons J."/>
            <person name="Hibbett D."/>
        </authorList>
    </citation>
    <scope>NUCLEOTIDE SEQUENCE [LARGE SCALE GENOMIC DNA]</scope>
    <source>
        <strain evidence="3">ALCF2SS1-6</strain>
    </source>
</reference>
<dbReference type="OrthoDB" id="3362246at2759"/>
<organism evidence="3 4">
    <name type="scientific">Lentinus tigrinus ALCF2SS1-6</name>
    <dbReference type="NCBI Taxonomy" id="1328759"/>
    <lineage>
        <taxon>Eukaryota</taxon>
        <taxon>Fungi</taxon>
        <taxon>Dikarya</taxon>
        <taxon>Basidiomycota</taxon>
        <taxon>Agaricomycotina</taxon>
        <taxon>Agaricomycetes</taxon>
        <taxon>Polyporales</taxon>
        <taxon>Polyporaceae</taxon>
        <taxon>Lentinus</taxon>
    </lineage>
</organism>
<gene>
    <name evidence="3" type="ORF">L227DRAFT_653564</name>
</gene>
<feature type="signal peptide" evidence="2">
    <location>
        <begin position="1"/>
        <end position="20"/>
    </location>
</feature>
<accession>A0A5C2SA93</accession>
<evidence type="ECO:0000256" key="1">
    <source>
        <dbReference type="SAM" id="MobiDB-lite"/>
    </source>
</evidence>
<keyword evidence="2" id="KW-0732">Signal</keyword>
<feature type="compositionally biased region" description="Low complexity" evidence="1">
    <location>
        <begin position="114"/>
        <end position="195"/>
    </location>
</feature>
<proteinExistence type="predicted"/>
<dbReference type="Proteomes" id="UP000313359">
    <property type="component" value="Unassembled WGS sequence"/>
</dbReference>
<dbReference type="AlphaFoldDB" id="A0A5C2SA93"/>
<evidence type="ECO:0000256" key="2">
    <source>
        <dbReference type="SAM" id="SignalP"/>
    </source>
</evidence>
<feature type="region of interest" description="Disordered" evidence="1">
    <location>
        <begin position="100"/>
        <end position="195"/>
    </location>
</feature>
<dbReference type="PANTHER" id="PTHR37487:SF2">
    <property type="entry name" value="EXPRESSED PROTEIN"/>
    <property type="match status" value="1"/>
</dbReference>
<protein>
    <submittedName>
        <fullName evidence="3">Uncharacterized protein</fullName>
    </submittedName>
</protein>